<organism evidence="2 3">
    <name type="scientific">Seminavis robusta</name>
    <dbReference type="NCBI Taxonomy" id="568900"/>
    <lineage>
        <taxon>Eukaryota</taxon>
        <taxon>Sar</taxon>
        <taxon>Stramenopiles</taxon>
        <taxon>Ochrophyta</taxon>
        <taxon>Bacillariophyta</taxon>
        <taxon>Bacillariophyceae</taxon>
        <taxon>Bacillariophycidae</taxon>
        <taxon>Naviculales</taxon>
        <taxon>Naviculaceae</taxon>
        <taxon>Seminavis</taxon>
    </lineage>
</organism>
<gene>
    <name evidence="2" type="ORF">SEMRO_56_G032640.1</name>
</gene>
<name>A0A9N8H235_9STRA</name>
<dbReference type="EMBL" id="CAICTM010000055">
    <property type="protein sequence ID" value="CAB9499208.1"/>
    <property type="molecule type" value="Genomic_DNA"/>
</dbReference>
<evidence type="ECO:0000313" key="3">
    <source>
        <dbReference type="Proteomes" id="UP001153069"/>
    </source>
</evidence>
<feature type="compositionally biased region" description="Polar residues" evidence="1">
    <location>
        <begin position="659"/>
        <end position="674"/>
    </location>
</feature>
<feature type="region of interest" description="Disordered" evidence="1">
    <location>
        <begin position="101"/>
        <end position="150"/>
    </location>
</feature>
<feature type="compositionally biased region" description="Polar residues" evidence="1">
    <location>
        <begin position="712"/>
        <end position="723"/>
    </location>
</feature>
<keyword evidence="3" id="KW-1185">Reference proteome</keyword>
<feature type="region of interest" description="Disordered" evidence="1">
    <location>
        <begin position="68"/>
        <end position="88"/>
    </location>
</feature>
<reference evidence="2" key="1">
    <citation type="submission" date="2020-06" db="EMBL/GenBank/DDBJ databases">
        <authorList>
            <consortium name="Plant Systems Biology data submission"/>
        </authorList>
    </citation>
    <scope>NUCLEOTIDE SEQUENCE</scope>
    <source>
        <strain evidence="2">D6</strain>
    </source>
</reference>
<evidence type="ECO:0000313" key="2">
    <source>
        <dbReference type="EMBL" id="CAB9499208.1"/>
    </source>
</evidence>
<protein>
    <submittedName>
        <fullName evidence="2">Uncharacterized protein</fullName>
    </submittedName>
</protein>
<dbReference type="AlphaFoldDB" id="A0A9N8H235"/>
<feature type="compositionally biased region" description="Polar residues" evidence="1">
    <location>
        <begin position="612"/>
        <end position="626"/>
    </location>
</feature>
<proteinExistence type="predicted"/>
<dbReference type="Proteomes" id="UP001153069">
    <property type="component" value="Unassembled WGS sequence"/>
</dbReference>
<comment type="caution">
    <text evidence="2">The sequence shown here is derived from an EMBL/GenBank/DDBJ whole genome shotgun (WGS) entry which is preliminary data.</text>
</comment>
<feature type="compositionally biased region" description="Basic and acidic residues" evidence="1">
    <location>
        <begin position="740"/>
        <end position="749"/>
    </location>
</feature>
<feature type="region of interest" description="Disordered" evidence="1">
    <location>
        <begin position="611"/>
        <end position="775"/>
    </location>
</feature>
<feature type="compositionally biased region" description="Basic and acidic residues" evidence="1">
    <location>
        <begin position="627"/>
        <end position="639"/>
    </location>
</feature>
<accession>A0A9N8H235</accession>
<evidence type="ECO:0000256" key="1">
    <source>
        <dbReference type="SAM" id="MobiDB-lite"/>
    </source>
</evidence>
<sequence>MSFSSTDAASAINMRVLLVGPQRLTSLFLDVLAAQKLPAPSENGMVRKISFCRKKGSPSPLDTTDVAMQEQQNESDDDDEPSMSKQSGSAMSWFGLGRFLGAKSSPTSEPDRKKARMDPTSNQPPPATAPTSIHTSLVPSSLPKVTEERETSVGTLPCAVLRVETDEPLMRNGVSLVFEDISNLASSEDKNQYIANNWEGCSCFIGLVDAKDGHDHHVHAETFRFFQEQRQEKPDFPVILICDTDSADDGGHLKSLIQQKARFVGDVFGVDTLPNPGQLPRTAPVLITTSLVHVKSLRMASLMTLEDLSKPQSTPLVRRLGEKYLGLGKWSRMSKEQRIEEVHRMLHGSVTVKQREDYNTLLNELLSRLCNDDIVLKKMKQEVASMSFAPISLMRDMSSFKCQVEGLCLNSDTQNKFGGILKEECRRRFKQAFQLGMEEFCDTGKVSRLSALMESLKDYHEFCARQDGWNSECDAVKGAVNELLDGTLQVVVDPVKSGESDSLKVDLQDITSFLRVVQSSRGFRSSFAEKLQKLQDKKRRLEIRVGSSPQKCSGAPASTKWEWELCVRENFGHLAYLYCTFRCQSKWLDGYVPKKSGMIDMAAFLQTRVSKRSASVESSNTLTAQSDKGHEAGTDKPIDPETGSSGASKKRSREDPNKYETSPSETGARSNSPLADTKKAPGTQADATTRRRRKERGRSNEESEGTAKLAPTNHSPKPQSQDVHPSCAQAGFADATSSEARMHPSKIDETTEENNDIQATNSAEGTLGSERRQSGQSIEAAIDLTQDDEPGGCEDSQEKKHSTIVLHPVRTAVETKPTVEKRLTKWVPQALVDDEPPECVKMRDLTLTMKWLVCKDELKEQRECDQGRAAPAPAATSNLKYGEVEQGGVVFGCPHQCPYVKAPGKALMKLNCMDKFETVDTLITSTGVTCKVVKTDQTICNGNGQFAGLSQNASWMSYRRHFYYHGLQEFKAAVKTTLEGKKRYTPGQIEFVLDVAEDVRWADLPKDLRDVIMPKLLHISTKKEHQTVVKKKKL</sequence>
<feature type="compositionally biased region" description="Polar residues" evidence="1">
    <location>
        <begin position="129"/>
        <end position="139"/>
    </location>
</feature>